<gene>
    <name evidence="2" type="ORF">PIN31115_00031</name>
</gene>
<evidence type="ECO:0000313" key="3">
    <source>
        <dbReference type="Proteomes" id="UP000333828"/>
    </source>
</evidence>
<proteinExistence type="predicted"/>
<organism evidence="2 3">
    <name type="scientific">Pandoraea iniqua</name>
    <dbReference type="NCBI Taxonomy" id="2508288"/>
    <lineage>
        <taxon>Bacteria</taxon>
        <taxon>Pseudomonadati</taxon>
        <taxon>Pseudomonadota</taxon>
        <taxon>Betaproteobacteria</taxon>
        <taxon>Burkholderiales</taxon>
        <taxon>Burkholderiaceae</taxon>
        <taxon>Pandoraea</taxon>
    </lineage>
</organism>
<dbReference type="EMBL" id="CABPSI010000001">
    <property type="protein sequence ID" value="VVD59726.1"/>
    <property type="molecule type" value="Genomic_DNA"/>
</dbReference>
<accession>A0A5E4R8Q2</accession>
<evidence type="ECO:0000256" key="1">
    <source>
        <dbReference type="SAM" id="MobiDB-lite"/>
    </source>
</evidence>
<sequence>MRRANWRVHAPSFPERSSHLPHPGRRAQKVNILLNLRQPPLGDSPNGFGMRASHARSTMPRGQMKTGLTSKTRFKLTGVLNRECIIRPVARAGEV</sequence>
<keyword evidence="3" id="KW-1185">Reference proteome</keyword>
<feature type="region of interest" description="Disordered" evidence="1">
    <location>
        <begin position="39"/>
        <end position="67"/>
    </location>
</feature>
<dbReference type="AlphaFoldDB" id="A0A5E4R8Q2"/>
<dbReference type="Proteomes" id="UP000333828">
    <property type="component" value="Unassembled WGS sequence"/>
</dbReference>
<protein>
    <submittedName>
        <fullName evidence="2">Uncharacterized protein</fullName>
    </submittedName>
</protein>
<feature type="region of interest" description="Disordered" evidence="1">
    <location>
        <begin position="1"/>
        <end position="24"/>
    </location>
</feature>
<evidence type="ECO:0000313" key="2">
    <source>
        <dbReference type="EMBL" id="VVD59726.1"/>
    </source>
</evidence>
<name>A0A5E4R8Q2_9BURK</name>
<reference evidence="2 3" key="1">
    <citation type="submission" date="2019-08" db="EMBL/GenBank/DDBJ databases">
        <authorList>
            <person name="Peeters C."/>
        </authorList>
    </citation>
    <scope>NUCLEOTIDE SEQUENCE [LARGE SCALE GENOMIC DNA]</scope>
    <source>
        <strain evidence="2 3">LMG 31115</strain>
    </source>
</reference>